<comment type="caution">
    <text evidence="2">The sequence shown here is derived from an EMBL/GenBank/DDBJ whole genome shotgun (WGS) entry which is preliminary data.</text>
</comment>
<protein>
    <submittedName>
        <fullName evidence="2">Uncharacterized protein</fullName>
    </submittedName>
</protein>
<dbReference type="EMBL" id="JARBDR010000920">
    <property type="protein sequence ID" value="KAJ8299844.1"/>
    <property type="molecule type" value="Genomic_DNA"/>
</dbReference>
<proteinExistence type="predicted"/>
<dbReference type="PANTHER" id="PTHR13944:SF20">
    <property type="entry name" value="RHO GUANINE NUCLEOTIDE EXCHANGE FACTOR 2"/>
    <property type="match status" value="1"/>
</dbReference>
<feature type="compositionally biased region" description="Polar residues" evidence="1">
    <location>
        <begin position="583"/>
        <end position="600"/>
    </location>
</feature>
<organism evidence="2 3">
    <name type="scientific">Tegillarca granosa</name>
    <name type="common">Malaysian cockle</name>
    <name type="synonym">Anadara granosa</name>
    <dbReference type="NCBI Taxonomy" id="220873"/>
    <lineage>
        <taxon>Eukaryota</taxon>
        <taxon>Metazoa</taxon>
        <taxon>Spiralia</taxon>
        <taxon>Lophotrochozoa</taxon>
        <taxon>Mollusca</taxon>
        <taxon>Bivalvia</taxon>
        <taxon>Autobranchia</taxon>
        <taxon>Pteriomorphia</taxon>
        <taxon>Arcoida</taxon>
        <taxon>Arcoidea</taxon>
        <taxon>Arcidae</taxon>
        <taxon>Tegillarca</taxon>
    </lineage>
</organism>
<reference evidence="2 3" key="1">
    <citation type="submission" date="2022-12" db="EMBL/GenBank/DDBJ databases">
        <title>Chromosome-level genome of Tegillarca granosa.</title>
        <authorList>
            <person name="Kim J."/>
        </authorList>
    </citation>
    <scope>NUCLEOTIDE SEQUENCE [LARGE SCALE GENOMIC DNA]</scope>
    <source>
        <strain evidence="2">Teg-2019</strain>
        <tissue evidence="2">Adductor muscle</tissue>
    </source>
</reference>
<keyword evidence="3" id="KW-1185">Reference proteome</keyword>
<dbReference type="Proteomes" id="UP001217089">
    <property type="component" value="Unassembled WGS sequence"/>
</dbReference>
<name>A0ABQ9E3D7_TEGGR</name>
<evidence type="ECO:0000313" key="2">
    <source>
        <dbReference type="EMBL" id="KAJ8299844.1"/>
    </source>
</evidence>
<dbReference type="InterPro" id="IPR051632">
    <property type="entry name" value="Rho_GEF"/>
</dbReference>
<evidence type="ECO:0000313" key="3">
    <source>
        <dbReference type="Proteomes" id="UP001217089"/>
    </source>
</evidence>
<dbReference type="PANTHER" id="PTHR13944">
    <property type="entry name" value="AGAP007712-PA"/>
    <property type="match status" value="1"/>
</dbReference>
<feature type="compositionally biased region" description="Basic and acidic residues" evidence="1">
    <location>
        <begin position="253"/>
        <end position="285"/>
    </location>
</feature>
<feature type="compositionally biased region" description="Acidic residues" evidence="1">
    <location>
        <begin position="474"/>
        <end position="483"/>
    </location>
</feature>
<feature type="region of interest" description="Disordered" evidence="1">
    <location>
        <begin position="244"/>
        <end position="285"/>
    </location>
</feature>
<sequence>MVEAEGAQQRHITKIHHKYKTTYYSVVSAHHEPEDVQLNVCSYYGDEFTVITSAPFQYHQDTAYFMSKFLVESVYNDQALDDLELIRSQYFDLSNEVYDTLDDRLHNALIYLDLPDWWNVLGTNAEIASQDQQPRETLLHFAARLDLRKVASFLLDKPGGEDALQIQNRHEDDIQMFIDIVGTMEKQHSPSYLRQFQTDWPMDGCQGQQNAFESQSESKMQDIIQKSKDLKVVMEALGQYNDDIENQTVDLESPERSNEDLSDSTFDKDNETEKTEKGQSSSEDSKVILDGSLAGLHGINQQLLSLRDHHRNRLLTQDVRKGNLSRFSTSCPSLDAEGGQTCLLDTEEFDHHKSMLNLVKDVEQSKTSTQLPENITSHTEEFQPEFRIIHSDDPKDPRVQICINGVTVDSTDDIKLDESLNNFLNNYYGGNTPGVRRRRSWSPNAMSKTRHDEKQAEQDSISKSRKSMSLNGLDGDDSDDGDEETFHDAQERRLSELEIGSEENRLSPLELDTGSLSPQDSDSSSPQTKEMSEEGIFGSSTLVRTLYGIQQELVTPRDNKPKNQQIQDIMAGQSGDSTDEDSSNLTVPHSNMTKSLSTPSIPAATNAVILQEEKKQKEPKQ</sequence>
<feature type="compositionally biased region" description="Basic and acidic residues" evidence="1">
    <location>
        <begin position="449"/>
        <end position="462"/>
    </location>
</feature>
<feature type="region of interest" description="Disordered" evidence="1">
    <location>
        <begin position="553"/>
        <end position="621"/>
    </location>
</feature>
<feature type="compositionally biased region" description="Basic and acidic residues" evidence="1">
    <location>
        <begin position="611"/>
        <end position="621"/>
    </location>
</feature>
<feature type="compositionally biased region" description="Low complexity" evidence="1">
    <location>
        <begin position="517"/>
        <end position="527"/>
    </location>
</feature>
<feature type="region of interest" description="Disordered" evidence="1">
    <location>
        <begin position="427"/>
        <end position="540"/>
    </location>
</feature>
<gene>
    <name evidence="2" type="ORF">KUTeg_022591</name>
</gene>
<evidence type="ECO:0000256" key="1">
    <source>
        <dbReference type="SAM" id="MobiDB-lite"/>
    </source>
</evidence>
<feature type="compositionally biased region" description="Basic and acidic residues" evidence="1">
    <location>
        <begin position="484"/>
        <end position="496"/>
    </location>
</feature>
<accession>A0ABQ9E3D7</accession>